<dbReference type="VEuPathDB" id="AmoebaDB:EHI_175240"/>
<dbReference type="GO" id="GO:0006281">
    <property type="term" value="P:DNA repair"/>
    <property type="evidence" value="ECO:0007669"/>
    <property type="project" value="TreeGrafter"/>
</dbReference>
<comment type="caution">
    <text evidence="2">The sequence shown here is derived from an EMBL/GenBank/DDBJ whole genome shotgun (WGS) entry which is preliminary data.</text>
</comment>
<name>A0A5K1VAY4_ENTHI</name>
<dbReference type="SUPFAM" id="SSF52540">
    <property type="entry name" value="P-loop containing nucleoside triphosphate hydrolases"/>
    <property type="match status" value="1"/>
</dbReference>
<dbReference type="GO" id="GO:0006261">
    <property type="term" value="P:DNA-templated DNA replication"/>
    <property type="evidence" value="ECO:0007669"/>
    <property type="project" value="TreeGrafter"/>
</dbReference>
<dbReference type="InterPro" id="IPR008921">
    <property type="entry name" value="DNA_pol3_clamp-load_cplx_C"/>
</dbReference>
<gene>
    <name evidence="2" type="ORF">CL6EHI_175240</name>
</gene>
<dbReference type="EMBL" id="BDEQ01000001">
    <property type="protein sequence ID" value="GAT95784.1"/>
    <property type="molecule type" value="Genomic_DNA"/>
</dbReference>
<dbReference type="GO" id="GO:0005634">
    <property type="term" value="C:nucleus"/>
    <property type="evidence" value="ECO:0007669"/>
    <property type="project" value="TreeGrafter"/>
</dbReference>
<dbReference type="Gene3D" id="1.20.272.10">
    <property type="match status" value="1"/>
</dbReference>
<evidence type="ECO:0000313" key="3">
    <source>
        <dbReference type="Proteomes" id="UP000078387"/>
    </source>
</evidence>
<dbReference type="PANTHER" id="PTHR11669:SF1">
    <property type="entry name" value="REPLICATION FACTOR C SUBUNIT 3"/>
    <property type="match status" value="1"/>
</dbReference>
<dbReference type="AlphaFoldDB" id="A0A5K1VAY4"/>
<dbReference type="GO" id="GO:0003689">
    <property type="term" value="F:DNA clamp loader activity"/>
    <property type="evidence" value="ECO:0007669"/>
    <property type="project" value="TreeGrafter"/>
</dbReference>
<dbReference type="VEuPathDB" id="AmoebaDB:EHI8A_192440"/>
<accession>A0A5K1VAY4</accession>
<dbReference type="InterPro" id="IPR027417">
    <property type="entry name" value="P-loop_NTPase"/>
</dbReference>
<dbReference type="SUPFAM" id="SSF48019">
    <property type="entry name" value="post-AAA+ oligomerization domain-like"/>
    <property type="match status" value="1"/>
</dbReference>
<dbReference type="VEuPathDB" id="AmoebaDB:EHI5A_157010"/>
<dbReference type="FunFam" id="1.20.272.10:FF:000043">
    <property type="match status" value="1"/>
</dbReference>
<dbReference type="OMA" id="VINDAHC"/>
<dbReference type="PANTHER" id="PTHR11669">
    <property type="entry name" value="REPLICATION FACTOR C / DNA POLYMERASE III GAMMA-TAU SUBUNIT"/>
    <property type="match status" value="1"/>
</dbReference>
<keyword evidence="1" id="KW-0235">DNA replication</keyword>
<dbReference type="GO" id="GO:0005663">
    <property type="term" value="C:DNA replication factor C complex"/>
    <property type="evidence" value="ECO:0007669"/>
    <property type="project" value="TreeGrafter"/>
</dbReference>
<protein>
    <submittedName>
        <fullName evidence="2">Activator 1 subunit putative</fullName>
    </submittedName>
</protein>
<evidence type="ECO:0000313" key="2">
    <source>
        <dbReference type="EMBL" id="GAT95784.1"/>
    </source>
</evidence>
<organism evidence="2 3">
    <name type="scientific">Entamoeba histolytica</name>
    <dbReference type="NCBI Taxonomy" id="5759"/>
    <lineage>
        <taxon>Eukaryota</taxon>
        <taxon>Amoebozoa</taxon>
        <taxon>Evosea</taxon>
        <taxon>Archamoebae</taxon>
        <taxon>Mastigamoebida</taxon>
        <taxon>Entamoebidae</taxon>
        <taxon>Entamoeba</taxon>
    </lineage>
</organism>
<dbReference type="InterPro" id="IPR050238">
    <property type="entry name" value="DNA_Rep/Repair_Clamp_Loader"/>
</dbReference>
<proteinExistence type="predicted"/>
<dbReference type="GO" id="GO:0003677">
    <property type="term" value="F:DNA binding"/>
    <property type="evidence" value="ECO:0007669"/>
    <property type="project" value="InterPro"/>
</dbReference>
<reference evidence="2 3" key="1">
    <citation type="submission" date="2016-05" db="EMBL/GenBank/DDBJ databases">
        <title>First whole genome sequencing of Entamoeba histolytica HM1:IMSS-clone-6.</title>
        <authorList>
            <person name="Mukherjee Avik.K."/>
            <person name="Izumyama S."/>
            <person name="Nakada-Tsukui K."/>
            <person name="Nozaki T."/>
        </authorList>
    </citation>
    <scope>NUCLEOTIDE SEQUENCE [LARGE SCALE GENOMIC DNA]</scope>
    <source>
        <strain evidence="2 3">HM1:IMSS clone 6</strain>
    </source>
</reference>
<dbReference type="FunFam" id="3.40.50.300:FF:003517">
    <property type="entry name" value="Activator 1 subunit, putative"/>
    <property type="match status" value="1"/>
</dbReference>
<dbReference type="VEuPathDB" id="AmoebaDB:KM1_208680"/>
<evidence type="ECO:0000256" key="1">
    <source>
        <dbReference type="ARBA" id="ARBA00022705"/>
    </source>
</evidence>
<dbReference type="Gene3D" id="3.40.50.300">
    <property type="entry name" value="P-loop containing nucleotide triphosphate hydrolases"/>
    <property type="match status" value="1"/>
</dbReference>
<dbReference type="Proteomes" id="UP000078387">
    <property type="component" value="Unassembled WGS sequence"/>
</dbReference>
<dbReference type="VEuPathDB" id="AmoebaDB:EHI7A_168140"/>
<sequence length="331" mass="38433">MQDIMKLLLKYQPRSFAKLCHWTETTELLYNISQNGNPPHLVIHGTNGSGRYTCCMLFLKEIYGSVVLELGQEKYEIDEEHEIVLKVSPFHVEFNPSQYGLRDRITLQFIIDKMKVGSQQKTLIIHEADKLTKEAQFAVRRAMETGNWRYVFITENISAMMKPLRSRCLDIRIELPTYDEVDRLITNICQQEHTHITQKDKEMILNSNNGNLRTTLITLFVYIQTKHLFKPTWKISCELIVKTIVVTPNVEVIPKLIRPKLCEFIENGLSPSLILKEIFTLCMNSNIDQLYKLGVVEIIHKFDKSLKQGQNPWIHVENAITALMTLFSAHK</sequence>